<keyword evidence="8" id="KW-0675">Receptor</keyword>
<evidence type="ECO:0000259" key="10">
    <source>
        <dbReference type="PROSITE" id="PS50262"/>
    </source>
</evidence>
<dbReference type="InParanoid" id="A0A482WWE8"/>
<dbReference type="Pfam" id="PF00001">
    <property type="entry name" value="7tm_1"/>
    <property type="match status" value="1"/>
</dbReference>
<feature type="transmembrane region" description="Helical" evidence="9">
    <location>
        <begin position="150"/>
        <end position="171"/>
    </location>
</feature>
<dbReference type="EMBL" id="QKKF02022863">
    <property type="protein sequence ID" value="RZF37907.1"/>
    <property type="molecule type" value="Genomic_DNA"/>
</dbReference>
<proteinExistence type="inferred from homology"/>
<evidence type="ECO:0000256" key="5">
    <source>
        <dbReference type="ARBA" id="ARBA00022737"/>
    </source>
</evidence>
<sequence>MSYEDNHAFSFIVKSLAVSDFLIGLYLLAIAYHDFIYREVYNREAHSWMTSWKCTMIGILAMTSSEVSVLILVFMSIERFLSIVDTFGVKRGLTLKKAMVSTAAIWMVGIFIAIVPVILWRGKSRFYGTNGLCFPLHIDDPFFIGWQYSAFIFLGINMFGLLLMSFFYGRIFLSISKTRKATPVNVKEYDLVIRCFFFVIADAVCWLPIFILKILAFLKIPISADLYAWVVVFILPVNSAVNPILYTFTTQRYRNFFFKVVQTRRVDLWQLSSNHLALFEPEISGPPTTNQELAHPIDRNHWF</sequence>
<keyword evidence="3" id="KW-0433">Leucine-rich repeat</keyword>
<keyword evidence="7 9" id="KW-0472">Membrane</keyword>
<comment type="caution">
    <text evidence="11">The sequence shown here is derived from an EMBL/GenBank/DDBJ whole genome shotgun (WGS) entry which is preliminary data.</text>
</comment>
<dbReference type="InterPro" id="IPR000276">
    <property type="entry name" value="GPCR_Rhodpsn"/>
</dbReference>
<dbReference type="PANTHER" id="PTHR24372:SF80">
    <property type="entry name" value="FI21465P1-RELATED"/>
    <property type="match status" value="1"/>
</dbReference>
<organism evidence="11 12">
    <name type="scientific">Laodelphax striatellus</name>
    <name type="common">Small brown planthopper</name>
    <name type="synonym">Delphax striatella</name>
    <dbReference type="NCBI Taxonomy" id="195883"/>
    <lineage>
        <taxon>Eukaryota</taxon>
        <taxon>Metazoa</taxon>
        <taxon>Ecdysozoa</taxon>
        <taxon>Arthropoda</taxon>
        <taxon>Hexapoda</taxon>
        <taxon>Insecta</taxon>
        <taxon>Pterygota</taxon>
        <taxon>Neoptera</taxon>
        <taxon>Paraneoptera</taxon>
        <taxon>Hemiptera</taxon>
        <taxon>Auchenorrhyncha</taxon>
        <taxon>Fulgoroidea</taxon>
        <taxon>Delphacidae</taxon>
        <taxon>Criomorphinae</taxon>
        <taxon>Laodelphax</taxon>
    </lineage>
</organism>
<dbReference type="SMR" id="A0A482WWE8"/>
<evidence type="ECO:0000313" key="11">
    <source>
        <dbReference type="EMBL" id="RZF37907.1"/>
    </source>
</evidence>
<feature type="transmembrane region" description="Helical" evidence="9">
    <location>
        <begin position="55"/>
        <end position="77"/>
    </location>
</feature>
<dbReference type="PROSITE" id="PS00237">
    <property type="entry name" value="G_PROTEIN_RECEP_F1_1"/>
    <property type="match status" value="1"/>
</dbReference>
<dbReference type="PRINTS" id="PR00237">
    <property type="entry name" value="GPCRRHODOPSN"/>
</dbReference>
<protein>
    <recommendedName>
        <fullName evidence="10">G-protein coupled receptors family 1 profile domain-containing protein</fullName>
    </recommendedName>
</protein>
<dbReference type="Gene3D" id="1.20.1070.10">
    <property type="entry name" value="Rhodopsin 7-helix transmembrane proteins"/>
    <property type="match status" value="1"/>
</dbReference>
<evidence type="ECO:0000256" key="3">
    <source>
        <dbReference type="ARBA" id="ARBA00022614"/>
    </source>
</evidence>
<dbReference type="GO" id="GO:0008528">
    <property type="term" value="F:G protein-coupled peptide receptor activity"/>
    <property type="evidence" value="ECO:0007669"/>
    <property type="project" value="TreeGrafter"/>
</dbReference>
<gene>
    <name evidence="11" type="ORF">LSTR_LSTR005407</name>
</gene>
<keyword evidence="8" id="KW-0807">Transducer</keyword>
<dbReference type="PANTHER" id="PTHR24372">
    <property type="entry name" value="GLYCOPROTEIN HORMONE RECEPTOR"/>
    <property type="match status" value="1"/>
</dbReference>
<keyword evidence="12" id="KW-1185">Reference proteome</keyword>
<keyword evidence="8" id="KW-0297">G-protein coupled receptor</keyword>
<dbReference type="InterPro" id="IPR017452">
    <property type="entry name" value="GPCR_Rhodpsn_7TM"/>
</dbReference>
<dbReference type="STRING" id="195883.A0A482WWE8"/>
<evidence type="ECO:0000256" key="6">
    <source>
        <dbReference type="ARBA" id="ARBA00022989"/>
    </source>
</evidence>
<evidence type="ECO:0000313" key="12">
    <source>
        <dbReference type="Proteomes" id="UP000291343"/>
    </source>
</evidence>
<feature type="transmembrane region" description="Helical" evidence="9">
    <location>
        <begin position="98"/>
        <end position="120"/>
    </location>
</feature>
<feature type="transmembrane region" description="Helical" evidence="9">
    <location>
        <begin position="226"/>
        <end position="249"/>
    </location>
</feature>
<dbReference type="GO" id="GO:0009755">
    <property type="term" value="P:hormone-mediated signaling pathway"/>
    <property type="evidence" value="ECO:0007669"/>
    <property type="project" value="TreeGrafter"/>
</dbReference>
<reference evidence="11 12" key="1">
    <citation type="journal article" date="2017" name="Gigascience">
        <title>Genome sequence of the small brown planthopper, Laodelphax striatellus.</title>
        <authorList>
            <person name="Zhu J."/>
            <person name="Jiang F."/>
            <person name="Wang X."/>
            <person name="Yang P."/>
            <person name="Bao Y."/>
            <person name="Zhao W."/>
            <person name="Wang W."/>
            <person name="Lu H."/>
            <person name="Wang Q."/>
            <person name="Cui N."/>
            <person name="Li J."/>
            <person name="Chen X."/>
            <person name="Luo L."/>
            <person name="Yu J."/>
            <person name="Kang L."/>
            <person name="Cui F."/>
        </authorList>
    </citation>
    <scope>NUCLEOTIDE SEQUENCE [LARGE SCALE GENOMIC DNA]</scope>
    <source>
        <strain evidence="11">Lst14</strain>
    </source>
</reference>
<feature type="transmembrane region" description="Helical" evidence="9">
    <location>
        <begin position="191"/>
        <end position="220"/>
    </location>
</feature>
<evidence type="ECO:0000256" key="4">
    <source>
        <dbReference type="ARBA" id="ARBA00022692"/>
    </source>
</evidence>
<comment type="subcellular location">
    <subcellularLocation>
        <location evidence="1">Membrane</location>
    </subcellularLocation>
</comment>
<evidence type="ECO:0000256" key="8">
    <source>
        <dbReference type="RuleBase" id="RU000688"/>
    </source>
</evidence>
<dbReference type="SUPFAM" id="SSF81321">
    <property type="entry name" value="Family A G protein-coupled receptor-like"/>
    <property type="match status" value="1"/>
</dbReference>
<dbReference type="Proteomes" id="UP000291343">
    <property type="component" value="Unassembled WGS sequence"/>
</dbReference>
<evidence type="ECO:0000256" key="1">
    <source>
        <dbReference type="ARBA" id="ARBA00004370"/>
    </source>
</evidence>
<accession>A0A482WWE8</accession>
<evidence type="ECO:0000256" key="7">
    <source>
        <dbReference type="ARBA" id="ARBA00023136"/>
    </source>
</evidence>
<feature type="transmembrane region" description="Helical" evidence="9">
    <location>
        <begin position="12"/>
        <end position="35"/>
    </location>
</feature>
<dbReference type="PROSITE" id="PS50262">
    <property type="entry name" value="G_PROTEIN_RECEP_F1_2"/>
    <property type="match status" value="1"/>
</dbReference>
<dbReference type="AlphaFoldDB" id="A0A482WWE8"/>
<evidence type="ECO:0000256" key="9">
    <source>
        <dbReference type="SAM" id="Phobius"/>
    </source>
</evidence>
<comment type="similarity">
    <text evidence="2 8">Belongs to the G-protein coupled receptor 1 family.</text>
</comment>
<dbReference type="GO" id="GO:0007189">
    <property type="term" value="P:adenylate cyclase-activating G protein-coupled receptor signaling pathway"/>
    <property type="evidence" value="ECO:0007669"/>
    <property type="project" value="TreeGrafter"/>
</dbReference>
<keyword evidence="6 9" id="KW-1133">Transmembrane helix</keyword>
<dbReference type="GO" id="GO:0005886">
    <property type="term" value="C:plasma membrane"/>
    <property type="evidence" value="ECO:0007669"/>
    <property type="project" value="TreeGrafter"/>
</dbReference>
<dbReference type="OrthoDB" id="6022531at2759"/>
<feature type="domain" description="G-protein coupled receptors family 1 profile" evidence="10">
    <location>
        <begin position="1"/>
        <end position="246"/>
    </location>
</feature>
<evidence type="ECO:0000256" key="2">
    <source>
        <dbReference type="ARBA" id="ARBA00010663"/>
    </source>
</evidence>
<keyword evidence="4 8" id="KW-0812">Transmembrane</keyword>
<name>A0A482WWE8_LAOST</name>
<keyword evidence="5" id="KW-0677">Repeat</keyword>